<dbReference type="SUPFAM" id="SSF117018">
    <property type="entry name" value="ATP-dependent DNA ligase DNA-binding domain"/>
    <property type="match status" value="1"/>
</dbReference>
<dbReference type="Pfam" id="PF01068">
    <property type="entry name" value="DNA_ligase_A_M"/>
    <property type="match status" value="1"/>
</dbReference>
<reference evidence="15" key="2">
    <citation type="journal article" date="2021" name="Microbiome">
        <title>Successional dynamics and alternative stable states in a saline activated sludge microbial community over 9 years.</title>
        <authorList>
            <person name="Wang Y."/>
            <person name="Ye J."/>
            <person name="Ju F."/>
            <person name="Liu L."/>
            <person name="Boyd J.A."/>
            <person name="Deng Y."/>
            <person name="Parks D.H."/>
            <person name="Jiang X."/>
            <person name="Yin X."/>
            <person name="Woodcroft B.J."/>
            <person name="Tyson G.W."/>
            <person name="Hugenholtz P."/>
            <person name="Polz M.F."/>
            <person name="Zhang T."/>
        </authorList>
    </citation>
    <scope>NUCLEOTIDE SEQUENCE</scope>
    <source>
        <strain evidence="15">HKST-UBA17</strain>
    </source>
</reference>
<protein>
    <recommendedName>
        <fullName evidence="12">DNA ligase</fullName>
        <ecNumber evidence="12">6.5.1.1</ecNumber>
    </recommendedName>
</protein>
<dbReference type="PROSITE" id="PS00333">
    <property type="entry name" value="DNA_LIGASE_A2"/>
    <property type="match status" value="1"/>
</dbReference>
<dbReference type="PANTHER" id="PTHR45674:SF4">
    <property type="entry name" value="DNA LIGASE 1"/>
    <property type="match status" value="1"/>
</dbReference>
<dbReference type="PROSITE" id="PS50160">
    <property type="entry name" value="DNA_LIGASE_A3"/>
    <property type="match status" value="1"/>
</dbReference>
<gene>
    <name evidence="15" type="ORF">KC685_05090</name>
</gene>
<dbReference type="Gene3D" id="3.30.470.30">
    <property type="entry name" value="DNA ligase/mRNA capping enzyme"/>
    <property type="match status" value="2"/>
</dbReference>
<evidence type="ECO:0000256" key="3">
    <source>
        <dbReference type="ARBA" id="ARBA00022618"/>
    </source>
</evidence>
<evidence type="ECO:0000313" key="16">
    <source>
        <dbReference type="Proteomes" id="UP000741282"/>
    </source>
</evidence>
<dbReference type="GO" id="GO:0006281">
    <property type="term" value="P:DNA repair"/>
    <property type="evidence" value="ECO:0007669"/>
    <property type="project" value="UniProtKB-KW"/>
</dbReference>
<dbReference type="SUPFAM" id="SSF56091">
    <property type="entry name" value="DNA ligase/mRNA capping enzyme, catalytic domain"/>
    <property type="match status" value="1"/>
</dbReference>
<evidence type="ECO:0000256" key="13">
    <source>
        <dbReference type="RuleBase" id="RU004196"/>
    </source>
</evidence>
<keyword evidence="4" id="KW-0235">DNA replication</keyword>
<proteinExistence type="inferred from homology"/>
<dbReference type="AlphaFoldDB" id="A0A955IA30"/>
<feature type="domain" description="ATP-dependent DNA ligase family profile" evidence="14">
    <location>
        <begin position="363"/>
        <end position="527"/>
    </location>
</feature>
<keyword evidence="2 12" id="KW-0436">Ligase</keyword>
<evidence type="ECO:0000256" key="12">
    <source>
        <dbReference type="RuleBase" id="RU000617"/>
    </source>
</evidence>
<dbReference type="GO" id="GO:0003910">
    <property type="term" value="F:DNA ligase (ATP) activity"/>
    <property type="evidence" value="ECO:0007669"/>
    <property type="project" value="UniProtKB-EC"/>
</dbReference>
<reference evidence="15" key="1">
    <citation type="submission" date="2020-04" db="EMBL/GenBank/DDBJ databases">
        <authorList>
            <person name="Zhang T."/>
        </authorList>
    </citation>
    <scope>NUCLEOTIDE SEQUENCE</scope>
    <source>
        <strain evidence="15">HKST-UBA17</strain>
    </source>
</reference>
<dbReference type="SUPFAM" id="SSF50249">
    <property type="entry name" value="Nucleic acid-binding proteins"/>
    <property type="match status" value="1"/>
</dbReference>
<sequence>MAKFIRIAEVFEQIEKLSSRNEMTDILASLFEEFDPEEVQILCYLIKGRVAPLFVPAEFNMSERSILGALADLSGKTIEEIDSLRGEIGDIGDTAFQLLSTNSKPVGKLSVKEVYDQLWKLVNTTGAGSATKKATLVKEMMTNSTPVEAKYVSRIVTGKLRLGASDSTVIDALSIILTGNKDMSSQLADCYGVDPDLGYLSHRVLSAVATKKNVTPEVKIGIPVRSRLVERVKEFTAVFERLGDDFYIQPKYDGIRCQIHKGIDIRSVAYENRVWTSKLEEVKDDSIGMFDQAEVQKDCQIKLFSRNLEDITEMFPDVVDAVSKFDSPSFILDGEVVGWDSDKEGFAPFQETMTRKRKYRIEEAKENVPVRYYAFDLLLESDHSLLDEDLEVRLRELAKLFKNPVINRGGDVGGNEGGNEALITYSTMGATKNADIMNLTVTTDICEMDQLEEEFNKAVGAGLEGIVAKKRSGGYQAGKRNFEWIKLKRSMLNTLVDSVDLVIMGYYYGSGRQTEFGMGALLGGVYDKDMGKMISTTKIGTGITDEQWVLIGSRLKKLETSVAPKEYVVSEQLKPDVWVLPEVVCTVEADEITRSKAHLAGFDQLGYGLALRFPRLIEFDRDKRPEDATSVEELIGLYPANL</sequence>
<dbReference type="GO" id="GO:0006310">
    <property type="term" value="P:DNA recombination"/>
    <property type="evidence" value="ECO:0007669"/>
    <property type="project" value="UniProtKB-KW"/>
</dbReference>
<accession>A0A955IA30</accession>
<evidence type="ECO:0000256" key="9">
    <source>
        <dbReference type="ARBA" id="ARBA00023204"/>
    </source>
</evidence>
<dbReference type="InterPro" id="IPR036599">
    <property type="entry name" value="DNA_ligase_N_sf"/>
</dbReference>
<dbReference type="NCBIfam" id="TIGR00574">
    <property type="entry name" value="dnl1"/>
    <property type="match status" value="1"/>
</dbReference>
<keyword evidence="8 12" id="KW-0233">DNA recombination</keyword>
<dbReference type="Proteomes" id="UP000741282">
    <property type="component" value="Unassembled WGS sequence"/>
</dbReference>
<dbReference type="InterPro" id="IPR012310">
    <property type="entry name" value="DNA_ligase_ATP-dep_cent"/>
</dbReference>
<comment type="catalytic activity">
    <reaction evidence="11 12">
        <text>ATP + (deoxyribonucleotide)n-3'-hydroxyl + 5'-phospho-(deoxyribonucleotide)m = (deoxyribonucleotide)n+m + AMP + diphosphate.</text>
        <dbReference type="EC" id="6.5.1.1"/>
    </reaction>
</comment>
<evidence type="ECO:0000256" key="6">
    <source>
        <dbReference type="ARBA" id="ARBA00022763"/>
    </source>
</evidence>
<dbReference type="GO" id="GO:0003677">
    <property type="term" value="F:DNA binding"/>
    <property type="evidence" value="ECO:0007669"/>
    <property type="project" value="InterPro"/>
</dbReference>
<dbReference type="InterPro" id="IPR000977">
    <property type="entry name" value="DNA_ligase_ATP-dep"/>
</dbReference>
<keyword evidence="5 12" id="KW-0547">Nucleotide-binding</keyword>
<evidence type="ECO:0000256" key="1">
    <source>
        <dbReference type="ARBA" id="ARBA00007572"/>
    </source>
</evidence>
<organism evidence="15 16">
    <name type="scientific">Candidatus Dojkabacteria bacterium</name>
    <dbReference type="NCBI Taxonomy" id="2099670"/>
    <lineage>
        <taxon>Bacteria</taxon>
        <taxon>Candidatus Dojkabacteria</taxon>
    </lineage>
</organism>
<dbReference type="Pfam" id="PF04679">
    <property type="entry name" value="DNA_ligase_A_C"/>
    <property type="match status" value="1"/>
</dbReference>
<evidence type="ECO:0000256" key="7">
    <source>
        <dbReference type="ARBA" id="ARBA00022840"/>
    </source>
</evidence>
<dbReference type="InterPro" id="IPR012309">
    <property type="entry name" value="DNA_ligase_ATP-dep_C"/>
</dbReference>
<dbReference type="InterPro" id="IPR016059">
    <property type="entry name" value="DNA_ligase_ATP-dep_CS"/>
</dbReference>
<dbReference type="PROSITE" id="PS00697">
    <property type="entry name" value="DNA_LIGASE_A1"/>
    <property type="match status" value="1"/>
</dbReference>
<dbReference type="InterPro" id="IPR012340">
    <property type="entry name" value="NA-bd_OB-fold"/>
</dbReference>
<evidence type="ECO:0000259" key="14">
    <source>
        <dbReference type="PROSITE" id="PS50160"/>
    </source>
</evidence>
<dbReference type="Gene3D" id="2.40.50.140">
    <property type="entry name" value="Nucleic acid-binding proteins"/>
    <property type="match status" value="1"/>
</dbReference>
<dbReference type="Pfam" id="PF04675">
    <property type="entry name" value="DNA_ligase_A_N"/>
    <property type="match status" value="1"/>
</dbReference>
<evidence type="ECO:0000256" key="2">
    <source>
        <dbReference type="ARBA" id="ARBA00022598"/>
    </source>
</evidence>
<keyword evidence="7 12" id="KW-0067">ATP-binding</keyword>
<dbReference type="GO" id="GO:0005524">
    <property type="term" value="F:ATP binding"/>
    <property type="evidence" value="ECO:0007669"/>
    <property type="project" value="UniProtKB-KW"/>
</dbReference>
<dbReference type="GO" id="GO:0006273">
    <property type="term" value="P:lagging strand elongation"/>
    <property type="evidence" value="ECO:0007669"/>
    <property type="project" value="TreeGrafter"/>
</dbReference>
<dbReference type="Gene3D" id="1.10.3260.10">
    <property type="entry name" value="DNA ligase, ATP-dependent, N-terminal domain"/>
    <property type="match status" value="1"/>
</dbReference>
<evidence type="ECO:0000256" key="11">
    <source>
        <dbReference type="ARBA" id="ARBA00034003"/>
    </source>
</evidence>
<comment type="similarity">
    <text evidence="1 13">Belongs to the ATP-dependent DNA ligase family.</text>
</comment>
<name>A0A955IA30_9BACT</name>
<keyword evidence="6 12" id="KW-0227">DNA damage</keyword>
<evidence type="ECO:0000256" key="4">
    <source>
        <dbReference type="ARBA" id="ARBA00022705"/>
    </source>
</evidence>
<dbReference type="PANTHER" id="PTHR45674">
    <property type="entry name" value="DNA LIGASE 1/3 FAMILY MEMBER"/>
    <property type="match status" value="1"/>
</dbReference>
<keyword evidence="10" id="KW-0131">Cell cycle</keyword>
<dbReference type="GO" id="GO:0071897">
    <property type="term" value="P:DNA biosynthetic process"/>
    <property type="evidence" value="ECO:0007669"/>
    <property type="project" value="InterPro"/>
</dbReference>
<dbReference type="GO" id="GO:0051301">
    <property type="term" value="P:cell division"/>
    <property type="evidence" value="ECO:0007669"/>
    <property type="project" value="UniProtKB-KW"/>
</dbReference>
<dbReference type="EMBL" id="JAGQLN010000037">
    <property type="protein sequence ID" value="MCA9377263.1"/>
    <property type="molecule type" value="Genomic_DNA"/>
</dbReference>
<evidence type="ECO:0000256" key="8">
    <source>
        <dbReference type="ARBA" id="ARBA00023172"/>
    </source>
</evidence>
<dbReference type="EC" id="6.5.1.1" evidence="12"/>
<dbReference type="InterPro" id="IPR050191">
    <property type="entry name" value="ATP-dep_DNA_ligase"/>
</dbReference>
<comment type="caution">
    <text evidence="15">The sequence shown here is derived from an EMBL/GenBank/DDBJ whole genome shotgun (WGS) entry which is preliminary data.</text>
</comment>
<keyword evidence="9 12" id="KW-0234">DNA repair</keyword>
<evidence type="ECO:0000313" key="15">
    <source>
        <dbReference type="EMBL" id="MCA9377263.1"/>
    </source>
</evidence>
<evidence type="ECO:0000256" key="5">
    <source>
        <dbReference type="ARBA" id="ARBA00022741"/>
    </source>
</evidence>
<dbReference type="InterPro" id="IPR012308">
    <property type="entry name" value="DNA_ligase_ATP-dep_N"/>
</dbReference>
<keyword evidence="3" id="KW-0132">Cell division</keyword>
<evidence type="ECO:0000256" key="10">
    <source>
        <dbReference type="ARBA" id="ARBA00023306"/>
    </source>
</evidence>